<sequence>MRETLRQHRCMPVGKGASALHEKKIPQNPFCQCLHLLDGAKQSCKPTAFQEVLFSKDSQPTGRKDIAIGITKNETILSVPFDYD</sequence>
<evidence type="ECO:0000313" key="1">
    <source>
        <dbReference type="Proteomes" id="UP000095282"/>
    </source>
</evidence>
<name>A0A1I7U6Y5_9PELO</name>
<dbReference type="AlphaFoldDB" id="A0A1I7U6Y5"/>
<dbReference type="Proteomes" id="UP000095282">
    <property type="component" value="Unplaced"/>
</dbReference>
<accession>A0A1I7U6Y5</accession>
<protein>
    <submittedName>
        <fullName evidence="2">Uncharacterized protein</fullName>
    </submittedName>
</protein>
<evidence type="ECO:0000313" key="2">
    <source>
        <dbReference type="WBParaSite" id="Csp11.Scaffold629.g15483.t1"/>
    </source>
</evidence>
<reference evidence="2" key="1">
    <citation type="submission" date="2016-11" db="UniProtKB">
        <authorList>
            <consortium name="WormBaseParasite"/>
        </authorList>
    </citation>
    <scope>IDENTIFICATION</scope>
</reference>
<keyword evidence="1" id="KW-1185">Reference proteome</keyword>
<dbReference type="WBParaSite" id="Csp11.Scaffold629.g15483.t1">
    <property type="protein sequence ID" value="Csp11.Scaffold629.g15483.t1"/>
    <property type="gene ID" value="Csp11.Scaffold629.g15483"/>
</dbReference>
<proteinExistence type="predicted"/>
<organism evidence="1 2">
    <name type="scientific">Caenorhabditis tropicalis</name>
    <dbReference type="NCBI Taxonomy" id="1561998"/>
    <lineage>
        <taxon>Eukaryota</taxon>
        <taxon>Metazoa</taxon>
        <taxon>Ecdysozoa</taxon>
        <taxon>Nematoda</taxon>
        <taxon>Chromadorea</taxon>
        <taxon>Rhabditida</taxon>
        <taxon>Rhabditina</taxon>
        <taxon>Rhabditomorpha</taxon>
        <taxon>Rhabditoidea</taxon>
        <taxon>Rhabditidae</taxon>
        <taxon>Peloderinae</taxon>
        <taxon>Caenorhabditis</taxon>
    </lineage>
</organism>